<accession>A0A6L9R0E0</accession>
<proteinExistence type="predicted"/>
<name>A0A6L9R0E0_9ACTN</name>
<protein>
    <recommendedName>
        <fullName evidence="3">DUF3558 domain-containing protein</fullName>
    </recommendedName>
</protein>
<dbReference type="Proteomes" id="UP000475532">
    <property type="component" value="Unassembled WGS sequence"/>
</dbReference>
<evidence type="ECO:0000313" key="2">
    <source>
        <dbReference type="Proteomes" id="UP000475532"/>
    </source>
</evidence>
<sequence length="190" mass="20909">MRRALGFFSVLMMVFVAGCHDGSRKMGPSPDVRPVADGAPYVCDLVPESAFRRATGVADPLRSDWGKPQMNDGLCLALPPKGPAPLGLEWSYEAGEKILRTQRENWASQSHHQIPPALGRGLAGYQASGGLDGLPNYVIALFRCGKKKPWISIGFVRVVRGRDAVQDMFDFMRIAEKRFGEIHKCTPRPS</sequence>
<evidence type="ECO:0000313" key="1">
    <source>
        <dbReference type="EMBL" id="NEA29624.1"/>
    </source>
</evidence>
<dbReference type="EMBL" id="JAAGLI010001217">
    <property type="protein sequence ID" value="NEA29624.1"/>
    <property type="molecule type" value="Genomic_DNA"/>
</dbReference>
<gene>
    <name evidence="1" type="ORF">G3I70_45055</name>
</gene>
<comment type="caution">
    <text evidence="1">The sequence shown here is derived from an EMBL/GenBank/DDBJ whole genome shotgun (WGS) entry which is preliminary data.</text>
</comment>
<reference evidence="1 2" key="1">
    <citation type="submission" date="2020-01" db="EMBL/GenBank/DDBJ databases">
        <title>Insect and environment-associated Actinomycetes.</title>
        <authorList>
            <person name="Currrie C."/>
            <person name="Chevrette M."/>
            <person name="Carlson C."/>
            <person name="Stubbendieck R."/>
            <person name="Wendt-Pienkowski E."/>
        </authorList>
    </citation>
    <scope>NUCLEOTIDE SEQUENCE [LARGE SCALE GENOMIC DNA]</scope>
    <source>
        <strain evidence="1 2">SID10258</strain>
    </source>
</reference>
<organism evidence="1 2">
    <name type="scientific">Actinomadura bangladeshensis</name>
    <dbReference type="NCBI Taxonomy" id="453573"/>
    <lineage>
        <taxon>Bacteria</taxon>
        <taxon>Bacillati</taxon>
        <taxon>Actinomycetota</taxon>
        <taxon>Actinomycetes</taxon>
        <taxon>Streptosporangiales</taxon>
        <taxon>Thermomonosporaceae</taxon>
        <taxon>Actinomadura</taxon>
    </lineage>
</organism>
<evidence type="ECO:0008006" key="3">
    <source>
        <dbReference type="Google" id="ProtNLM"/>
    </source>
</evidence>
<dbReference type="PROSITE" id="PS51257">
    <property type="entry name" value="PROKAR_LIPOPROTEIN"/>
    <property type="match status" value="1"/>
</dbReference>
<dbReference type="RefSeq" id="WP_163064309.1">
    <property type="nucleotide sequence ID" value="NZ_JAAGLI010001217.1"/>
</dbReference>
<dbReference type="AlphaFoldDB" id="A0A6L9R0E0"/>